<dbReference type="EMBL" id="CABDUW010000179">
    <property type="protein sequence ID" value="VTJ61686.1"/>
    <property type="molecule type" value="Genomic_DNA"/>
</dbReference>
<protein>
    <submittedName>
        <fullName evidence="1">Uncharacterized protein</fullName>
    </submittedName>
</protein>
<dbReference type="Proteomes" id="UP000335636">
    <property type="component" value="Unassembled WGS sequence"/>
</dbReference>
<keyword evidence="2" id="KW-1185">Reference proteome</keyword>
<feature type="non-terminal residue" evidence="1">
    <location>
        <position position="1"/>
    </location>
</feature>
<proteinExistence type="predicted"/>
<name>A0A5E4AXW0_MARMO</name>
<organism evidence="1 2">
    <name type="scientific">Marmota monax</name>
    <name type="common">Woodchuck</name>
    <dbReference type="NCBI Taxonomy" id="9995"/>
    <lineage>
        <taxon>Eukaryota</taxon>
        <taxon>Metazoa</taxon>
        <taxon>Chordata</taxon>
        <taxon>Craniata</taxon>
        <taxon>Vertebrata</taxon>
        <taxon>Euteleostomi</taxon>
        <taxon>Mammalia</taxon>
        <taxon>Eutheria</taxon>
        <taxon>Euarchontoglires</taxon>
        <taxon>Glires</taxon>
        <taxon>Rodentia</taxon>
        <taxon>Sciuromorpha</taxon>
        <taxon>Sciuridae</taxon>
        <taxon>Xerinae</taxon>
        <taxon>Marmotini</taxon>
        <taxon>Marmota</taxon>
    </lineage>
</organism>
<reference evidence="1" key="1">
    <citation type="submission" date="2019-04" db="EMBL/GenBank/DDBJ databases">
        <authorList>
            <person name="Alioto T."/>
            <person name="Alioto T."/>
        </authorList>
    </citation>
    <scope>NUCLEOTIDE SEQUENCE [LARGE SCALE GENOMIC DNA]</scope>
</reference>
<evidence type="ECO:0000313" key="1">
    <source>
        <dbReference type="EMBL" id="VTJ61686.1"/>
    </source>
</evidence>
<evidence type="ECO:0000313" key="2">
    <source>
        <dbReference type="Proteomes" id="UP000335636"/>
    </source>
</evidence>
<gene>
    <name evidence="1" type="ORF">MONAX_5E009961</name>
</gene>
<comment type="caution">
    <text evidence="1">The sequence shown here is derived from an EMBL/GenBank/DDBJ whole genome shotgun (WGS) entry which is preliminary data.</text>
</comment>
<sequence>FRTPAIQRPWEENGARIRRKQAEGVPGPECSELHASPRGTEHLNGIGSQRIHQVAALLRSAGTEPAIRKSDHQRATWEDRLLQAASCLATVTQQAPVSTLLKAFQVISGKTEAVAQGVASGILELPLF</sequence>
<accession>A0A5E4AXW0</accession>
<dbReference type="AlphaFoldDB" id="A0A5E4AXW0"/>